<evidence type="ECO:0000313" key="3">
    <source>
        <dbReference type="EMBL" id="MBV7276442.1"/>
    </source>
</evidence>
<keyword evidence="1" id="KW-0238">DNA-binding</keyword>
<dbReference type="GO" id="GO:0003700">
    <property type="term" value="F:DNA-binding transcription factor activity"/>
    <property type="evidence" value="ECO:0007669"/>
    <property type="project" value="TreeGrafter"/>
</dbReference>
<dbReference type="InterPro" id="IPR050807">
    <property type="entry name" value="TransReg_Diox_bact_type"/>
</dbReference>
<dbReference type="PANTHER" id="PTHR46797:SF1">
    <property type="entry name" value="METHYLPHOSPHONATE SYNTHASE"/>
    <property type="match status" value="1"/>
</dbReference>
<dbReference type="CDD" id="cd00093">
    <property type="entry name" value="HTH_XRE"/>
    <property type="match status" value="1"/>
</dbReference>
<dbReference type="PROSITE" id="PS50943">
    <property type="entry name" value="HTH_CROC1"/>
    <property type="match status" value="1"/>
</dbReference>
<dbReference type="AlphaFoldDB" id="A0A949WXX0"/>
<dbReference type="SMART" id="SM00530">
    <property type="entry name" value="HTH_XRE"/>
    <property type="match status" value="1"/>
</dbReference>
<dbReference type="Proteomes" id="UP000694308">
    <property type="component" value="Unassembled WGS sequence"/>
</dbReference>
<proteinExistence type="predicted"/>
<protein>
    <submittedName>
        <fullName evidence="3">Helix-turn-helix transcriptional regulator</fullName>
    </submittedName>
</protein>
<name>A0A949WXX0_9CLOT</name>
<keyword evidence="4" id="KW-1185">Reference proteome</keyword>
<organism evidence="3 4">
    <name type="scientific">Clostridium thailandense</name>
    <dbReference type="NCBI Taxonomy" id="2794346"/>
    <lineage>
        <taxon>Bacteria</taxon>
        <taxon>Bacillati</taxon>
        <taxon>Bacillota</taxon>
        <taxon>Clostridia</taxon>
        <taxon>Eubacteriales</taxon>
        <taxon>Clostridiaceae</taxon>
        <taxon>Clostridium</taxon>
    </lineage>
</organism>
<dbReference type="EMBL" id="JAEEGC010000178">
    <property type="protein sequence ID" value="MBV7276442.1"/>
    <property type="molecule type" value="Genomic_DNA"/>
</dbReference>
<accession>A0A949WXX0</accession>
<dbReference type="Pfam" id="PF01381">
    <property type="entry name" value="HTH_3"/>
    <property type="match status" value="1"/>
</dbReference>
<evidence type="ECO:0000256" key="1">
    <source>
        <dbReference type="ARBA" id="ARBA00023125"/>
    </source>
</evidence>
<comment type="caution">
    <text evidence="3">The sequence shown here is derived from an EMBL/GenBank/DDBJ whole genome shotgun (WGS) entry which is preliminary data.</text>
</comment>
<dbReference type="PANTHER" id="PTHR46797">
    <property type="entry name" value="HTH-TYPE TRANSCRIPTIONAL REGULATOR"/>
    <property type="match status" value="1"/>
</dbReference>
<dbReference type="RefSeq" id="WP_218323523.1">
    <property type="nucleotide sequence ID" value="NZ_JAEEGC010000178.1"/>
</dbReference>
<feature type="domain" description="HTH cro/C1-type" evidence="2">
    <location>
        <begin position="14"/>
        <end position="68"/>
    </location>
</feature>
<evidence type="ECO:0000313" key="4">
    <source>
        <dbReference type="Proteomes" id="UP000694308"/>
    </source>
</evidence>
<evidence type="ECO:0000259" key="2">
    <source>
        <dbReference type="PROSITE" id="PS50943"/>
    </source>
</evidence>
<dbReference type="InterPro" id="IPR001387">
    <property type="entry name" value="Cro/C1-type_HTH"/>
</dbReference>
<gene>
    <name evidence="3" type="ORF">I6U48_26535</name>
</gene>
<reference evidence="3" key="1">
    <citation type="submission" date="2020-12" db="EMBL/GenBank/DDBJ databases">
        <title>Clostridium thailandense sp. nov., a novel acetogenic bacterium isolated from peat land soil in Thailand.</title>
        <authorList>
            <person name="Chaikitkaew S."/>
            <person name="Birkeland N.K."/>
        </authorList>
    </citation>
    <scope>NUCLEOTIDE SEQUENCE</scope>
    <source>
        <strain evidence="3">PL3</strain>
    </source>
</reference>
<dbReference type="GO" id="GO:0003677">
    <property type="term" value="F:DNA binding"/>
    <property type="evidence" value="ECO:0007669"/>
    <property type="project" value="UniProtKB-KW"/>
</dbReference>
<sequence>MNDTIDSKSIGERIKLEREKLNLTRDELSESVSISNIFLSQIERGERQMSIPTLIRVANKLNLSLDYIIWGEDSIAVDRDAIIEKINIASKRELQVIDNVLKAILPNLKK</sequence>
<dbReference type="GO" id="GO:0005829">
    <property type="term" value="C:cytosol"/>
    <property type="evidence" value="ECO:0007669"/>
    <property type="project" value="TreeGrafter"/>
</dbReference>